<gene>
    <name evidence="2" type="ORF">GCM10023093_31510</name>
</gene>
<organism evidence="2 3">
    <name type="scientific">Nemorincola caseinilytica</name>
    <dbReference type="NCBI Taxonomy" id="2054315"/>
    <lineage>
        <taxon>Bacteria</taxon>
        <taxon>Pseudomonadati</taxon>
        <taxon>Bacteroidota</taxon>
        <taxon>Chitinophagia</taxon>
        <taxon>Chitinophagales</taxon>
        <taxon>Chitinophagaceae</taxon>
        <taxon>Nemorincola</taxon>
    </lineage>
</organism>
<evidence type="ECO:0000313" key="2">
    <source>
        <dbReference type="EMBL" id="GAA4470371.1"/>
    </source>
</evidence>
<comment type="caution">
    <text evidence="2">The sequence shown here is derived from an EMBL/GenBank/DDBJ whole genome shotgun (WGS) entry which is preliminary data.</text>
</comment>
<proteinExistence type="predicted"/>
<feature type="transmembrane region" description="Helical" evidence="1">
    <location>
        <begin position="379"/>
        <end position="397"/>
    </location>
</feature>
<keyword evidence="1" id="KW-1133">Transmembrane helix</keyword>
<evidence type="ECO:0000256" key="1">
    <source>
        <dbReference type="SAM" id="Phobius"/>
    </source>
</evidence>
<feature type="transmembrane region" description="Helical" evidence="1">
    <location>
        <begin position="113"/>
        <end position="134"/>
    </location>
</feature>
<feature type="transmembrane region" description="Helical" evidence="1">
    <location>
        <begin position="354"/>
        <end position="372"/>
    </location>
</feature>
<reference evidence="3" key="1">
    <citation type="journal article" date="2019" name="Int. J. Syst. Evol. Microbiol.">
        <title>The Global Catalogue of Microorganisms (GCM) 10K type strain sequencing project: providing services to taxonomists for standard genome sequencing and annotation.</title>
        <authorList>
            <consortium name="The Broad Institute Genomics Platform"/>
            <consortium name="The Broad Institute Genome Sequencing Center for Infectious Disease"/>
            <person name="Wu L."/>
            <person name="Ma J."/>
        </authorList>
    </citation>
    <scope>NUCLEOTIDE SEQUENCE [LARGE SCALE GENOMIC DNA]</scope>
    <source>
        <strain evidence="3">JCM 32105</strain>
    </source>
</reference>
<sequence length="589" mass="68302">MVSVALMLVASFWYYPKWKQEKTEATLSWDVSGYYWYLPSIFIYNDLTGQSFKDSILNRYAPTNQDFQQAMKVENGNYVMKYSSGMAVMYLPFFAAAHIMAKPLGYPPDGFSPPYQLAIQLGGILVSILGLWYLRRLLLLYYDDKVVAIALLMLAAGSNYLNYAAIDCGMSHCWLFTLYVLLLLNTHHFYREYKAKHAIRIGLLVGLATLTRPTDILSCMIPLLWGMEGISITSIRERMALLVSRYRLFLLAVACAAPVVAIQLIYWKYASGHWMVYSYGGQEFSWKHPHIYDYTLSYRSGWLVYSPIMVFAFLGLLPFAMRGKNKVAIIAFFLLNYYVVTAWDIWWYGGRAMVQSYPVLMFPIAAAVEVAIERRWLAVIFWPVVLLLTYYNLWLTVQYHGGKLYDSESMTKRYFWRVVGRWSAPEGTIFLRDNADLYEEQPMNSKVIWHASFAQDTGSAYVADTTTHTRYLRLDKDHQESPVYAFAIDRSKGDRLRIEATFRSTEKEWDTWKMTQMIAELTDSKNKNAVVKQNLLRVYRVLNRQETRTIALDMDLPRKPFDSVHVRFWNAGTGVEIHVLDMQAIQFSE</sequence>
<accession>A0ABP8NNU8</accession>
<name>A0ABP8NNU8_9BACT</name>
<dbReference type="Proteomes" id="UP001500067">
    <property type="component" value="Unassembled WGS sequence"/>
</dbReference>
<feature type="transmembrane region" description="Helical" evidence="1">
    <location>
        <begin position="248"/>
        <end position="267"/>
    </location>
</feature>
<feature type="transmembrane region" description="Helical" evidence="1">
    <location>
        <begin position="79"/>
        <end position="101"/>
    </location>
</feature>
<keyword evidence="1" id="KW-0472">Membrane</keyword>
<feature type="transmembrane region" description="Helical" evidence="1">
    <location>
        <begin position="327"/>
        <end position="348"/>
    </location>
</feature>
<dbReference type="EMBL" id="BAABFA010000024">
    <property type="protein sequence ID" value="GAA4470371.1"/>
    <property type="molecule type" value="Genomic_DNA"/>
</dbReference>
<keyword evidence="3" id="KW-1185">Reference proteome</keyword>
<evidence type="ECO:0000313" key="3">
    <source>
        <dbReference type="Proteomes" id="UP001500067"/>
    </source>
</evidence>
<keyword evidence="1" id="KW-0812">Transmembrane</keyword>
<feature type="transmembrane region" description="Helical" evidence="1">
    <location>
        <begin position="302"/>
        <end position="320"/>
    </location>
</feature>
<feature type="transmembrane region" description="Helical" evidence="1">
    <location>
        <begin position="169"/>
        <end position="190"/>
    </location>
</feature>
<feature type="transmembrane region" description="Helical" evidence="1">
    <location>
        <begin position="146"/>
        <end position="163"/>
    </location>
</feature>
<protein>
    <recommendedName>
        <fullName evidence="4">Glycosyltransferase RgtA/B/C/D-like domain-containing protein</fullName>
    </recommendedName>
</protein>
<evidence type="ECO:0008006" key="4">
    <source>
        <dbReference type="Google" id="ProtNLM"/>
    </source>
</evidence>